<dbReference type="Proteomes" id="UP001432322">
    <property type="component" value="Unassembled WGS sequence"/>
</dbReference>
<dbReference type="InterPro" id="IPR043519">
    <property type="entry name" value="NT_sf"/>
</dbReference>
<dbReference type="Pfam" id="PF22600">
    <property type="entry name" value="MTPAP-like_central"/>
    <property type="match status" value="1"/>
</dbReference>
<dbReference type="InterPro" id="IPR054708">
    <property type="entry name" value="MTPAP-like_central"/>
</dbReference>
<dbReference type="Gene3D" id="3.30.460.10">
    <property type="entry name" value="Beta Polymerase, domain 2"/>
    <property type="match status" value="1"/>
</dbReference>
<comment type="caution">
    <text evidence="2">The sequence shown here is derived from an EMBL/GenBank/DDBJ whole genome shotgun (WGS) entry which is preliminary data.</text>
</comment>
<keyword evidence="3" id="KW-1185">Reference proteome</keyword>
<proteinExistence type="predicted"/>
<feature type="domain" description="Poly(A) RNA polymerase mitochondrial-like central palm" evidence="1">
    <location>
        <begin position="96"/>
        <end position="143"/>
    </location>
</feature>
<feature type="non-terminal residue" evidence="2">
    <location>
        <position position="152"/>
    </location>
</feature>
<protein>
    <recommendedName>
        <fullName evidence="1">Poly(A) RNA polymerase mitochondrial-like central palm domain-containing protein</fullName>
    </recommendedName>
</protein>
<organism evidence="2 3">
    <name type="scientific">Pristionchus fissidentatus</name>
    <dbReference type="NCBI Taxonomy" id="1538716"/>
    <lineage>
        <taxon>Eukaryota</taxon>
        <taxon>Metazoa</taxon>
        <taxon>Ecdysozoa</taxon>
        <taxon>Nematoda</taxon>
        <taxon>Chromadorea</taxon>
        <taxon>Rhabditida</taxon>
        <taxon>Rhabditina</taxon>
        <taxon>Diplogasteromorpha</taxon>
        <taxon>Diplogasteroidea</taxon>
        <taxon>Neodiplogasteridae</taxon>
        <taxon>Pristionchus</taxon>
    </lineage>
</organism>
<dbReference type="SUPFAM" id="SSF81301">
    <property type="entry name" value="Nucleotidyltransferase"/>
    <property type="match status" value="1"/>
</dbReference>
<evidence type="ECO:0000313" key="3">
    <source>
        <dbReference type="Proteomes" id="UP001432322"/>
    </source>
</evidence>
<sequence>MEQIEENGVERLLTSEESRIINETIQRLVNVRMYEKELKKKEISAVSVKNNIDIGGYFKIVRHITYYLPAFHIADIDRVIVNSYSKDKLSNWYRYNLEEVRTKLKDTFKKHFQEGFRLDVFGSSENGFGTIGSDLDVSFRFDECFTGGHQHA</sequence>
<dbReference type="AlphaFoldDB" id="A0AAV5VQK3"/>
<evidence type="ECO:0000313" key="2">
    <source>
        <dbReference type="EMBL" id="GMT20972.1"/>
    </source>
</evidence>
<name>A0AAV5VQK3_9BILA</name>
<accession>A0AAV5VQK3</accession>
<evidence type="ECO:0000259" key="1">
    <source>
        <dbReference type="Pfam" id="PF22600"/>
    </source>
</evidence>
<gene>
    <name evidence="2" type="ORF">PFISCL1PPCAC_12269</name>
</gene>
<dbReference type="EMBL" id="BTSY01000003">
    <property type="protein sequence ID" value="GMT20972.1"/>
    <property type="molecule type" value="Genomic_DNA"/>
</dbReference>
<reference evidence="2" key="1">
    <citation type="submission" date="2023-10" db="EMBL/GenBank/DDBJ databases">
        <title>Genome assembly of Pristionchus species.</title>
        <authorList>
            <person name="Yoshida K."/>
            <person name="Sommer R.J."/>
        </authorList>
    </citation>
    <scope>NUCLEOTIDE SEQUENCE</scope>
    <source>
        <strain evidence="2">RS5133</strain>
    </source>
</reference>